<comment type="caution">
    <text evidence="9">The sequence shown here is derived from an EMBL/GenBank/DDBJ whole genome shotgun (WGS) entry which is preliminary data.</text>
</comment>
<dbReference type="InterPro" id="IPR037185">
    <property type="entry name" value="EmrE-like"/>
</dbReference>
<dbReference type="RefSeq" id="WP_120170627.1">
    <property type="nucleotide sequence ID" value="NZ_MCIB01000039.1"/>
</dbReference>
<keyword evidence="5 7" id="KW-1133">Transmembrane helix</keyword>
<keyword evidence="6 7" id="KW-0472">Membrane</keyword>
<evidence type="ECO:0000256" key="7">
    <source>
        <dbReference type="SAM" id="Phobius"/>
    </source>
</evidence>
<feature type="transmembrane region" description="Helical" evidence="7">
    <location>
        <begin position="9"/>
        <end position="29"/>
    </location>
</feature>
<comment type="similarity">
    <text evidence="2">Belongs to the EamA transporter family.</text>
</comment>
<evidence type="ECO:0000313" key="9">
    <source>
        <dbReference type="EMBL" id="RKD28967.1"/>
    </source>
</evidence>
<dbReference type="EMBL" id="MCIB01000039">
    <property type="protein sequence ID" value="RKD28967.1"/>
    <property type="molecule type" value="Genomic_DNA"/>
</dbReference>
<evidence type="ECO:0000256" key="5">
    <source>
        <dbReference type="ARBA" id="ARBA00022989"/>
    </source>
</evidence>
<feature type="transmembrane region" description="Helical" evidence="7">
    <location>
        <begin position="149"/>
        <end position="167"/>
    </location>
</feature>
<feature type="transmembrane region" description="Helical" evidence="7">
    <location>
        <begin position="94"/>
        <end position="113"/>
    </location>
</feature>
<evidence type="ECO:0000256" key="2">
    <source>
        <dbReference type="ARBA" id="ARBA00007362"/>
    </source>
</evidence>
<accession>A0A419SUS8</accession>
<keyword evidence="10" id="KW-1185">Reference proteome</keyword>
<feature type="transmembrane region" description="Helical" evidence="7">
    <location>
        <begin position="65"/>
        <end position="82"/>
    </location>
</feature>
<keyword evidence="4 7" id="KW-0812">Transmembrane</keyword>
<evidence type="ECO:0000313" key="10">
    <source>
        <dbReference type="Proteomes" id="UP000284177"/>
    </source>
</evidence>
<dbReference type="InterPro" id="IPR051258">
    <property type="entry name" value="Diverse_Substrate_Transporter"/>
</dbReference>
<dbReference type="PANTHER" id="PTHR42920">
    <property type="entry name" value="OS03G0707200 PROTEIN-RELATED"/>
    <property type="match status" value="1"/>
</dbReference>
<dbReference type="GO" id="GO:0005886">
    <property type="term" value="C:plasma membrane"/>
    <property type="evidence" value="ECO:0007669"/>
    <property type="project" value="UniProtKB-SubCell"/>
</dbReference>
<organism evidence="9 10">
    <name type="scientific">Thermohalobacter berrensis</name>
    <dbReference type="NCBI Taxonomy" id="99594"/>
    <lineage>
        <taxon>Bacteria</taxon>
        <taxon>Bacillati</taxon>
        <taxon>Bacillota</taxon>
        <taxon>Tissierellia</taxon>
        <taxon>Tissierellales</taxon>
        <taxon>Thermohalobacteraceae</taxon>
        <taxon>Thermohalobacter</taxon>
    </lineage>
</organism>
<comment type="subcellular location">
    <subcellularLocation>
        <location evidence="1">Cell membrane</location>
        <topology evidence="1">Multi-pass membrane protein</topology>
    </subcellularLocation>
</comment>
<name>A0A419SUS8_9FIRM</name>
<sequence length="301" mass="32627">MSKQLKADLSLLSVTVVWGASFVITKNALQDIQTYNFLAVRFLIAFLSSAIIFYKNMKNINKKTLLYGALIGVVLFGGYAFQTVGLNYTTASKSGFITGFSVVLVPIISALLLKKTPETSTIIGVILAITGLGLMTLNSELSLNIGDFYTLLCAFGFAFHIILVGKYTVDVDSIALAVIQIGVVGILSLIFSLSSENFFIPKSFDLWFAILITGTLATSGAYLIQNTMQKFTSPTHTALIYTGEPVFSAVFAYILLGERMATKAIVGSILILLGMILGELKLNFKNIKFKIKDDSLKSSGE</sequence>
<dbReference type="Proteomes" id="UP000284177">
    <property type="component" value="Unassembled WGS sequence"/>
</dbReference>
<keyword evidence="3" id="KW-1003">Cell membrane</keyword>
<dbReference type="AlphaFoldDB" id="A0A419SUS8"/>
<evidence type="ECO:0000256" key="4">
    <source>
        <dbReference type="ARBA" id="ARBA00022692"/>
    </source>
</evidence>
<dbReference type="PANTHER" id="PTHR42920:SF5">
    <property type="entry name" value="EAMA DOMAIN-CONTAINING PROTEIN"/>
    <property type="match status" value="1"/>
</dbReference>
<reference evidence="9 10" key="1">
    <citation type="submission" date="2016-08" db="EMBL/GenBank/DDBJ databases">
        <title>Novel Firmicutes and Novel Genomes.</title>
        <authorList>
            <person name="Poppleton D.I."/>
            <person name="Gribaldo S."/>
        </authorList>
    </citation>
    <scope>NUCLEOTIDE SEQUENCE [LARGE SCALE GENOMIC DNA]</scope>
    <source>
        <strain evidence="9 10">CTT3</strain>
    </source>
</reference>
<gene>
    <name evidence="9" type="ORF">BET03_06335</name>
</gene>
<protein>
    <submittedName>
        <fullName evidence="9">Multidrug DMT transporter permease</fullName>
    </submittedName>
</protein>
<dbReference type="Pfam" id="PF00892">
    <property type="entry name" value="EamA"/>
    <property type="match status" value="2"/>
</dbReference>
<feature type="transmembrane region" description="Helical" evidence="7">
    <location>
        <begin position="206"/>
        <end position="224"/>
    </location>
</feature>
<evidence type="ECO:0000256" key="1">
    <source>
        <dbReference type="ARBA" id="ARBA00004651"/>
    </source>
</evidence>
<feature type="domain" description="EamA" evidence="8">
    <location>
        <begin position="6"/>
        <end position="136"/>
    </location>
</feature>
<feature type="domain" description="EamA" evidence="8">
    <location>
        <begin position="145"/>
        <end position="277"/>
    </location>
</feature>
<evidence type="ECO:0000256" key="6">
    <source>
        <dbReference type="ARBA" id="ARBA00023136"/>
    </source>
</evidence>
<feature type="transmembrane region" description="Helical" evidence="7">
    <location>
        <begin position="120"/>
        <end position="137"/>
    </location>
</feature>
<dbReference type="OrthoDB" id="9804865at2"/>
<feature type="transmembrane region" description="Helical" evidence="7">
    <location>
        <begin position="262"/>
        <end position="282"/>
    </location>
</feature>
<evidence type="ECO:0000259" key="8">
    <source>
        <dbReference type="Pfam" id="PF00892"/>
    </source>
</evidence>
<feature type="transmembrane region" description="Helical" evidence="7">
    <location>
        <begin position="174"/>
        <end position="194"/>
    </location>
</feature>
<dbReference type="SUPFAM" id="SSF103481">
    <property type="entry name" value="Multidrug resistance efflux transporter EmrE"/>
    <property type="match status" value="2"/>
</dbReference>
<evidence type="ECO:0000256" key="3">
    <source>
        <dbReference type="ARBA" id="ARBA00022475"/>
    </source>
</evidence>
<feature type="transmembrane region" description="Helical" evidence="7">
    <location>
        <begin position="236"/>
        <end position="256"/>
    </location>
</feature>
<proteinExistence type="inferred from homology"/>
<feature type="transmembrane region" description="Helical" evidence="7">
    <location>
        <begin position="35"/>
        <end position="53"/>
    </location>
</feature>
<dbReference type="InterPro" id="IPR000620">
    <property type="entry name" value="EamA_dom"/>
</dbReference>